<feature type="non-terminal residue" evidence="1">
    <location>
        <position position="53"/>
    </location>
</feature>
<dbReference type="EMBL" id="OX596109">
    <property type="protein sequence ID" value="CAN0266105.1"/>
    <property type="molecule type" value="Genomic_DNA"/>
</dbReference>
<name>A0AC59Z6I5_RANTA</name>
<protein>
    <submittedName>
        <fullName evidence="1">Uncharacterized protein</fullName>
    </submittedName>
</protein>
<gene>
    <name evidence="1" type="ORF">MRATA1EN22A_LOCUS14588</name>
</gene>
<sequence>MWGLEEEARLHRQEAVLASLLWRAVHQSPADVRCAIPIAQLAVSLVVSCSAFT</sequence>
<evidence type="ECO:0000313" key="1">
    <source>
        <dbReference type="EMBL" id="CAN0266105.1"/>
    </source>
</evidence>
<accession>A0AC59Z6I5</accession>
<reference evidence="1" key="2">
    <citation type="submission" date="2025-03" db="EMBL/GenBank/DDBJ databases">
        <authorList>
            <consortium name="ELIXIR-Norway"/>
            <consortium name="Elixir Norway"/>
        </authorList>
    </citation>
    <scope>NUCLEOTIDE SEQUENCE</scope>
</reference>
<evidence type="ECO:0000313" key="2">
    <source>
        <dbReference type="Proteomes" id="UP001162501"/>
    </source>
</evidence>
<dbReference type="Proteomes" id="UP001162501">
    <property type="component" value="Chromosome 25"/>
</dbReference>
<reference evidence="1" key="1">
    <citation type="submission" date="2023-05" db="EMBL/GenBank/DDBJ databases">
        <authorList>
            <consortium name="ELIXIR-Norway"/>
        </authorList>
    </citation>
    <scope>NUCLEOTIDE SEQUENCE</scope>
</reference>
<organism evidence="1 2">
    <name type="scientific">Rangifer tarandus platyrhynchus</name>
    <name type="common">Svalbard reindeer</name>
    <dbReference type="NCBI Taxonomy" id="3082113"/>
    <lineage>
        <taxon>Eukaryota</taxon>
        <taxon>Metazoa</taxon>
        <taxon>Chordata</taxon>
        <taxon>Craniata</taxon>
        <taxon>Vertebrata</taxon>
        <taxon>Euteleostomi</taxon>
        <taxon>Mammalia</taxon>
        <taxon>Eutheria</taxon>
        <taxon>Laurasiatheria</taxon>
        <taxon>Artiodactyla</taxon>
        <taxon>Ruminantia</taxon>
        <taxon>Pecora</taxon>
        <taxon>Cervidae</taxon>
        <taxon>Odocoileinae</taxon>
        <taxon>Rangifer</taxon>
    </lineage>
</organism>
<proteinExistence type="predicted"/>